<keyword evidence="3" id="KW-0813">Transport</keyword>
<evidence type="ECO:0000256" key="2">
    <source>
        <dbReference type="ARBA" id="ARBA00022443"/>
    </source>
</evidence>
<feature type="domain" description="SH3" evidence="14">
    <location>
        <begin position="262"/>
        <end position="326"/>
    </location>
</feature>
<dbReference type="InterPro" id="IPR036028">
    <property type="entry name" value="SH3-like_dom_sf"/>
</dbReference>
<dbReference type="EMBL" id="JAQQBR010000002">
    <property type="protein sequence ID" value="KAK0180879.1"/>
    <property type="molecule type" value="Genomic_DNA"/>
</dbReference>
<dbReference type="AlphaFoldDB" id="A0AA39L0T3"/>
<comment type="subcellular location">
    <subcellularLocation>
        <location evidence="12">Peroxisome membrane</location>
    </subcellularLocation>
</comment>
<comment type="similarity">
    <text evidence="1">Belongs to the peroxin-13 family.</text>
</comment>
<evidence type="ECO:0000313" key="15">
    <source>
        <dbReference type="EMBL" id="KAK0180879.1"/>
    </source>
</evidence>
<evidence type="ECO:0000256" key="10">
    <source>
        <dbReference type="ARBA" id="ARBA00029693"/>
    </source>
</evidence>
<keyword evidence="5" id="KW-0653">Protein transport</keyword>
<organism evidence="15 16">
    <name type="scientific">Microctonus hyperodae</name>
    <name type="common">Parasitoid wasp</name>
    <dbReference type="NCBI Taxonomy" id="165561"/>
    <lineage>
        <taxon>Eukaryota</taxon>
        <taxon>Metazoa</taxon>
        <taxon>Ecdysozoa</taxon>
        <taxon>Arthropoda</taxon>
        <taxon>Hexapoda</taxon>
        <taxon>Insecta</taxon>
        <taxon>Pterygota</taxon>
        <taxon>Neoptera</taxon>
        <taxon>Endopterygota</taxon>
        <taxon>Hymenoptera</taxon>
        <taxon>Apocrita</taxon>
        <taxon>Ichneumonoidea</taxon>
        <taxon>Braconidae</taxon>
        <taxon>Euphorinae</taxon>
        <taxon>Microctonus</taxon>
    </lineage>
</organism>
<dbReference type="SUPFAM" id="SSF50044">
    <property type="entry name" value="SH3-domain"/>
    <property type="match status" value="1"/>
</dbReference>
<proteinExistence type="inferred from homology"/>
<dbReference type="InterPro" id="IPR035463">
    <property type="entry name" value="Pex13"/>
</dbReference>
<dbReference type="Gene3D" id="2.30.30.40">
    <property type="entry name" value="SH3 Domains"/>
    <property type="match status" value="1"/>
</dbReference>
<reference evidence="15" key="1">
    <citation type="journal article" date="2023" name="bioRxiv">
        <title>Scaffold-level genome assemblies of two parasitoid biocontrol wasps reveal the parthenogenesis mechanism and an associated novel virus.</title>
        <authorList>
            <person name="Inwood S."/>
            <person name="Skelly J."/>
            <person name="Guhlin J."/>
            <person name="Harrop T."/>
            <person name="Goldson S."/>
            <person name="Dearden P."/>
        </authorList>
    </citation>
    <scope>NUCLEOTIDE SEQUENCE</scope>
    <source>
        <strain evidence="15">Lincoln</strain>
        <tissue evidence="15">Whole body</tissue>
    </source>
</reference>
<keyword evidence="4" id="KW-0812">Transmembrane</keyword>
<keyword evidence="16" id="KW-1185">Reference proteome</keyword>
<name>A0AA39L0T3_MICHY</name>
<dbReference type="PROSITE" id="PS50002">
    <property type="entry name" value="SH3"/>
    <property type="match status" value="1"/>
</dbReference>
<evidence type="ECO:0000256" key="6">
    <source>
        <dbReference type="ARBA" id="ARBA00022989"/>
    </source>
</evidence>
<dbReference type="GO" id="GO:0016560">
    <property type="term" value="P:protein import into peroxisome matrix, docking"/>
    <property type="evidence" value="ECO:0007669"/>
    <property type="project" value="InterPro"/>
</dbReference>
<dbReference type="PANTHER" id="PTHR19332:SF1">
    <property type="entry name" value="PEROXISOMAL MEMBRANE PROTEIN PEX13"/>
    <property type="match status" value="1"/>
</dbReference>
<dbReference type="Proteomes" id="UP001168972">
    <property type="component" value="Unassembled WGS sequence"/>
</dbReference>
<evidence type="ECO:0000313" key="16">
    <source>
        <dbReference type="Proteomes" id="UP001168972"/>
    </source>
</evidence>
<dbReference type="Pfam" id="PF04088">
    <property type="entry name" value="Peroxin-13_N"/>
    <property type="match status" value="1"/>
</dbReference>
<evidence type="ECO:0000256" key="8">
    <source>
        <dbReference type="ARBA" id="ARBA00023136"/>
    </source>
</evidence>
<keyword evidence="2 13" id="KW-0728">SH3 domain</keyword>
<protein>
    <recommendedName>
        <fullName evidence="11">Peroxisomal membrane protein PEX13</fullName>
    </recommendedName>
    <alternativeName>
        <fullName evidence="10">Peroxin-13</fullName>
    </alternativeName>
</protein>
<keyword evidence="7" id="KW-0811">Translocation</keyword>
<reference evidence="15" key="2">
    <citation type="submission" date="2023-03" db="EMBL/GenBank/DDBJ databases">
        <authorList>
            <person name="Inwood S.N."/>
            <person name="Skelly J.G."/>
            <person name="Guhlin J."/>
            <person name="Harrop T.W.R."/>
            <person name="Goldson S.G."/>
            <person name="Dearden P.K."/>
        </authorList>
    </citation>
    <scope>NUCLEOTIDE SEQUENCE</scope>
    <source>
        <strain evidence="15">Lincoln</strain>
        <tissue evidence="15">Whole body</tissue>
    </source>
</reference>
<evidence type="ECO:0000256" key="3">
    <source>
        <dbReference type="ARBA" id="ARBA00022448"/>
    </source>
</evidence>
<evidence type="ECO:0000256" key="9">
    <source>
        <dbReference type="ARBA" id="ARBA00023140"/>
    </source>
</evidence>
<evidence type="ECO:0000256" key="13">
    <source>
        <dbReference type="PROSITE-ProRule" id="PRU00192"/>
    </source>
</evidence>
<sequence length="366" mass="40658">MNQQRPSTSTFNQFKSGPGALNSGVYGPSMNINPTPPPLPPRPSINNSYQPYGGFRQNYMGGFSGYGNYGNNNWGYGRYGSYSGYGGSYPYSSGYGQFGGPSGDVETRLVQFAEESSRPAFQSIESIINTFSSITMMLESTFFAMTSSFRAILSVAENVGRVRSMFGQLLSTFALIRFVKWLYKKIMYKLGLSANDPNADKVWQQTVLDVVNGEKTGPTTWPILMFLGLLFVIPYLIHKLVKNVHQVRSNENDPKEWFKLNEPVYSATAGYDFVASSPTEMNLKAGQKIWLAPQSLQPKNLPGWSKATDSVNVGFVPSNYITIVGEMKKKSDTINSPQPNERNINTIMEECFDNETGNETNDTTTN</sequence>
<dbReference type="GO" id="GO:0005778">
    <property type="term" value="C:peroxisomal membrane"/>
    <property type="evidence" value="ECO:0007669"/>
    <property type="project" value="UniProtKB-SubCell"/>
</dbReference>
<evidence type="ECO:0000256" key="12">
    <source>
        <dbReference type="ARBA" id="ARBA00046271"/>
    </source>
</evidence>
<accession>A0AA39L0T3</accession>
<evidence type="ECO:0000256" key="4">
    <source>
        <dbReference type="ARBA" id="ARBA00022692"/>
    </source>
</evidence>
<evidence type="ECO:0000256" key="1">
    <source>
        <dbReference type="ARBA" id="ARBA00006033"/>
    </source>
</evidence>
<keyword evidence="9" id="KW-0576">Peroxisome</keyword>
<evidence type="ECO:0000259" key="14">
    <source>
        <dbReference type="PROSITE" id="PS50002"/>
    </source>
</evidence>
<evidence type="ECO:0000256" key="11">
    <source>
        <dbReference type="ARBA" id="ARBA00034535"/>
    </source>
</evidence>
<dbReference type="GO" id="GO:1990429">
    <property type="term" value="C:peroxisomal importomer complex"/>
    <property type="evidence" value="ECO:0007669"/>
    <property type="project" value="TreeGrafter"/>
</dbReference>
<dbReference type="InterPro" id="IPR007223">
    <property type="entry name" value="Peroxin-13_N"/>
</dbReference>
<dbReference type="InterPro" id="IPR001452">
    <property type="entry name" value="SH3_domain"/>
</dbReference>
<keyword evidence="6" id="KW-1133">Transmembrane helix</keyword>
<dbReference type="SMART" id="SM00326">
    <property type="entry name" value="SH3"/>
    <property type="match status" value="1"/>
</dbReference>
<keyword evidence="8" id="KW-0472">Membrane</keyword>
<evidence type="ECO:0000256" key="7">
    <source>
        <dbReference type="ARBA" id="ARBA00023010"/>
    </source>
</evidence>
<evidence type="ECO:0000256" key="5">
    <source>
        <dbReference type="ARBA" id="ARBA00022927"/>
    </source>
</evidence>
<dbReference type="Pfam" id="PF14604">
    <property type="entry name" value="SH3_9"/>
    <property type="match status" value="1"/>
</dbReference>
<comment type="caution">
    <text evidence="15">The sequence shown here is derived from an EMBL/GenBank/DDBJ whole genome shotgun (WGS) entry which is preliminary data.</text>
</comment>
<dbReference type="CDD" id="cd11864">
    <property type="entry name" value="SH3_PEX13_eumet"/>
    <property type="match status" value="1"/>
</dbReference>
<dbReference type="PANTHER" id="PTHR19332">
    <property type="entry name" value="PEROXISOMAL MEMBRANE PROTEIN PEX13"/>
    <property type="match status" value="1"/>
</dbReference>
<gene>
    <name evidence="15" type="ORF">PV327_003214</name>
</gene>